<reference evidence="3 4" key="1">
    <citation type="submission" date="2014-04" db="EMBL/GenBank/DDBJ databases">
        <title>Evolutionary Origins and Diversification of the Mycorrhizal Mutualists.</title>
        <authorList>
            <consortium name="DOE Joint Genome Institute"/>
            <consortium name="Mycorrhizal Genomics Consortium"/>
            <person name="Kohler A."/>
            <person name="Kuo A."/>
            <person name="Nagy L.G."/>
            <person name="Floudas D."/>
            <person name="Copeland A."/>
            <person name="Barry K.W."/>
            <person name="Cichocki N."/>
            <person name="Veneault-Fourrey C."/>
            <person name="LaButti K."/>
            <person name="Lindquist E.A."/>
            <person name="Lipzen A."/>
            <person name="Lundell T."/>
            <person name="Morin E."/>
            <person name="Murat C."/>
            <person name="Riley R."/>
            <person name="Ohm R."/>
            <person name="Sun H."/>
            <person name="Tunlid A."/>
            <person name="Henrissat B."/>
            <person name="Grigoriev I.V."/>
            <person name="Hibbett D.S."/>
            <person name="Martin F."/>
        </authorList>
    </citation>
    <scope>NUCLEOTIDE SEQUENCE [LARGE SCALE GENOMIC DNA]</scope>
    <source>
        <strain evidence="3 4">MD-312</strain>
    </source>
</reference>
<dbReference type="AlphaFoldDB" id="A0A0C9WDT3"/>
<keyword evidence="4" id="KW-1185">Reference proteome</keyword>
<evidence type="ECO:0000313" key="3">
    <source>
        <dbReference type="EMBL" id="KIJ62732.1"/>
    </source>
</evidence>
<protein>
    <submittedName>
        <fullName evidence="3">Uncharacterized protein</fullName>
    </submittedName>
</protein>
<feature type="signal peptide" evidence="2">
    <location>
        <begin position="1"/>
        <end position="18"/>
    </location>
</feature>
<gene>
    <name evidence="3" type="ORF">HYDPIDRAFT_169054</name>
</gene>
<evidence type="ECO:0000313" key="4">
    <source>
        <dbReference type="Proteomes" id="UP000053820"/>
    </source>
</evidence>
<proteinExistence type="predicted"/>
<dbReference type="Proteomes" id="UP000053820">
    <property type="component" value="Unassembled WGS sequence"/>
</dbReference>
<evidence type="ECO:0000256" key="1">
    <source>
        <dbReference type="SAM" id="MobiDB-lite"/>
    </source>
</evidence>
<organism evidence="3 4">
    <name type="scientific">Hydnomerulius pinastri MD-312</name>
    <dbReference type="NCBI Taxonomy" id="994086"/>
    <lineage>
        <taxon>Eukaryota</taxon>
        <taxon>Fungi</taxon>
        <taxon>Dikarya</taxon>
        <taxon>Basidiomycota</taxon>
        <taxon>Agaricomycotina</taxon>
        <taxon>Agaricomycetes</taxon>
        <taxon>Agaricomycetidae</taxon>
        <taxon>Boletales</taxon>
        <taxon>Boletales incertae sedis</taxon>
        <taxon>Leucogyrophana</taxon>
    </lineage>
</organism>
<sequence>MFMPFVLLLTSLAYLVSAVPLALRDVVDPPITSPTASSVWHVGDKQTVTWSTANLPSNPSNPNGMLVLGYMYNNSENLMLDSPLATNLNYAAGQAQITVPNVPTRQDYIVVLFGDSGNASPQFTITNDASSSAPPTTSTAPTTSTGTTPASSSPPASNSPSTSPNTPGTTSPVPASGYPTATAVPTATAPALDQSSVSTSSTTVVTLTASTSPSPTQTNAAWQKHAPGWGTSVGVVLALFCFAL</sequence>
<dbReference type="EMBL" id="KN839854">
    <property type="protein sequence ID" value="KIJ62732.1"/>
    <property type="molecule type" value="Genomic_DNA"/>
</dbReference>
<accession>A0A0C9WDT3</accession>
<evidence type="ECO:0000256" key="2">
    <source>
        <dbReference type="SAM" id="SignalP"/>
    </source>
</evidence>
<dbReference type="HOGENOM" id="CLU_083660_0_0_1"/>
<dbReference type="OrthoDB" id="2339190at2759"/>
<feature type="compositionally biased region" description="Low complexity" evidence="1">
    <location>
        <begin position="129"/>
        <end position="172"/>
    </location>
</feature>
<feature type="region of interest" description="Disordered" evidence="1">
    <location>
        <begin position="123"/>
        <end position="182"/>
    </location>
</feature>
<keyword evidence="2" id="KW-0732">Signal</keyword>
<feature type="chain" id="PRO_5002222296" evidence="2">
    <location>
        <begin position="19"/>
        <end position="244"/>
    </location>
</feature>
<name>A0A0C9WDT3_9AGAM</name>